<feature type="domain" description="Heterokaryon incompatibility" evidence="1">
    <location>
        <begin position="35"/>
        <end position="198"/>
    </location>
</feature>
<dbReference type="PANTHER" id="PTHR24148:SF77">
    <property type="entry name" value="HETEROKARYON INCOMPATIBILITY DOMAIN-CONTAINING PROTEIN"/>
    <property type="match status" value="1"/>
</dbReference>
<dbReference type="Proteomes" id="UP001430848">
    <property type="component" value="Unassembled WGS sequence"/>
</dbReference>
<protein>
    <recommendedName>
        <fullName evidence="1">Heterokaryon incompatibility domain-containing protein</fullName>
    </recommendedName>
</protein>
<evidence type="ECO:0000259" key="1">
    <source>
        <dbReference type="Pfam" id="PF06985"/>
    </source>
</evidence>
<name>A0ABR1PA61_DIAER</name>
<reference evidence="2 3" key="1">
    <citation type="submission" date="2024-02" db="EMBL/GenBank/DDBJ databases">
        <title>De novo assembly and annotation of 12 fungi associated with fruit tree decline syndrome in Ontario, Canada.</title>
        <authorList>
            <person name="Sulman M."/>
            <person name="Ellouze W."/>
            <person name="Ilyukhin E."/>
        </authorList>
    </citation>
    <scope>NUCLEOTIDE SEQUENCE [LARGE SCALE GENOMIC DNA]</scope>
    <source>
        <strain evidence="2 3">M169</strain>
    </source>
</reference>
<dbReference type="Pfam" id="PF06985">
    <property type="entry name" value="HET"/>
    <property type="match status" value="1"/>
</dbReference>
<dbReference type="PANTHER" id="PTHR24148">
    <property type="entry name" value="ANKYRIN REPEAT DOMAIN-CONTAINING PROTEIN 39 HOMOLOG-RELATED"/>
    <property type="match status" value="1"/>
</dbReference>
<dbReference type="InterPro" id="IPR052895">
    <property type="entry name" value="HetReg/Transcr_Mod"/>
</dbReference>
<dbReference type="EMBL" id="JAKNSF020000026">
    <property type="protein sequence ID" value="KAK7730338.1"/>
    <property type="molecule type" value="Genomic_DNA"/>
</dbReference>
<evidence type="ECO:0000313" key="2">
    <source>
        <dbReference type="EMBL" id="KAK7730338.1"/>
    </source>
</evidence>
<evidence type="ECO:0000313" key="3">
    <source>
        <dbReference type="Proteomes" id="UP001430848"/>
    </source>
</evidence>
<keyword evidence="3" id="KW-1185">Reference proteome</keyword>
<dbReference type="InterPro" id="IPR010730">
    <property type="entry name" value="HET"/>
</dbReference>
<sequence length="215" mass="24761">MAQIRVLKLLPSASFDAPLECRLVRRPLYGDADGYEALSYVWGEKEFTAEITLDNEPYFITPNLEMAMRHLRRPSVERTLWVDALCINQNDLVERSQQVLLMKDIYARCTVDLAWMLTAQNVSWLPARIAQLHRAFELMKRISFKDAETLAKMRDGPSDAHSRNTVPGAFLLSVEEQEALIAAFGYTDIWYRIWTMQELAYAPQLGARLLCARLF</sequence>
<organism evidence="2 3">
    <name type="scientific">Diaporthe eres</name>
    <name type="common">Phomopsis oblonga</name>
    <dbReference type="NCBI Taxonomy" id="83184"/>
    <lineage>
        <taxon>Eukaryota</taxon>
        <taxon>Fungi</taxon>
        <taxon>Dikarya</taxon>
        <taxon>Ascomycota</taxon>
        <taxon>Pezizomycotina</taxon>
        <taxon>Sordariomycetes</taxon>
        <taxon>Sordariomycetidae</taxon>
        <taxon>Diaporthales</taxon>
        <taxon>Diaporthaceae</taxon>
        <taxon>Diaporthe</taxon>
        <taxon>Diaporthe eres species complex</taxon>
    </lineage>
</organism>
<accession>A0ABR1PA61</accession>
<comment type="caution">
    <text evidence="2">The sequence shown here is derived from an EMBL/GenBank/DDBJ whole genome shotgun (WGS) entry which is preliminary data.</text>
</comment>
<gene>
    <name evidence="2" type="ORF">SLS63_005908</name>
</gene>
<proteinExistence type="predicted"/>